<dbReference type="Pfam" id="PF07068">
    <property type="entry name" value="Gp23"/>
    <property type="match status" value="1"/>
</dbReference>
<comment type="subcellular location">
    <subcellularLocation>
        <location evidence="1">Virion</location>
    </subcellularLocation>
</comment>
<evidence type="ECO:0000313" key="4">
    <source>
        <dbReference type="EMBL" id="DAD78073.1"/>
    </source>
</evidence>
<protein>
    <submittedName>
        <fullName evidence="4">Major capsid protein</fullName>
    </submittedName>
</protein>
<accession>A0A8S5M6W8</accession>
<evidence type="ECO:0000256" key="1">
    <source>
        <dbReference type="ARBA" id="ARBA00004328"/>
    </source>
</evidence>
<reference evidence="4" key="1">
    <citation type="journal article" date="2021" name="Proc. Natl. Acad. Sci. U.S.A.">
        <title>A Catalog of Tens of Thousands of Viruses from Human Metagenomes Reveals Hidden Associations with Chronic Diseases.</title>
        <authorList>
            <person name="Tisza M.J."/>
            <person name="Buck C.B."/>
        </authorList>
    </citation>
    <scope>NUCLEOTIDE SEQUENCE</scope>
    <source>
        <strain evidence="4">Ctrgt10</strain>
    </source>
</reference>
<proteinExistence type="predicted"/>
<keyword evidence="3" id="KW-0946">Virion</keyword>
<keyword evidence="2" id="KW-0167">Capsid protein</keyword>
<organism evidence="4">
    <name type="scientific">Siphoviridae sp. ctrgt10</name>
    <dbReference type="NCBI Taxonomy" id="2826479"/>
    <lineage>
        <taxon>Viruses</taxon>
        <taxon>Duplodnaviria</taxon>
        <taxon>Heunggongvirae</taxon>
        <taxon>Uroviricota</taxon>
        <taxon>Caudoviricetes</taxon>
    </lineage>
</organism>
<dbReference type="EMBL" id="BK014839">
    <property type="protein sequence ID" value="DAD78073.1"/>
    <property type="molecule type" value="Genomic_DNA"/>
</dbReference>
<sequence length="456" mass="49932">MATLLENYAKRLAVAESTYANAHNGAKLTDTKKIAIATVLNNTSKFLNEAFSNSIGTQRSDMGAYKRFCLNLTTVTMPNLIASDLVIVHPMTSMAGYITYLKFVKGTNKGQSKREQLVADPFRLGNVDVDYTSARVVETFEGDGATREFTVAWSPVFDEKDAKGKYVDLKVIVDGVQIADDQITVDSGAGKITLATAPQQNKQVRIAYVYDNVVIPQNDIPLLNAEMASMPLLAKARRIAVYYSQIAAFQAKQDYGFDLGDQLAEKAVAELAYEIDTEITQLLIDTAKADTTLRWNKALPYGVAKAEHYAGFAEAVELGAKIIYDRTKKHMPTYMLVSSSIKPILKFVPGFTAASINSINGPYFAGTLDGLKVFVTPNIEEGKFVLGVNGNDMMTSAAVYAPYMAIVPTQLLQYADGGTSQGFSTMYDLKVLNEDLLVKGEVYEDKSEYEVITKQG</sequence>
<dbReference type="GO" id="GO:0019028">
    <property type="term" value="C:viral capsid"/>
    <property type="evidence" value="ECO:0007669"/>
    <property type="project" value="UniProtKB-KW"/>
</dbReference>
<evidence type="ECO:0000256" key="3">
    <source>
        <dbReference type="ARBA" id="ARBA00022844"/>
    </source>
</evidence>
<dbReference type="InterPro" id="IPR010762">
    <property type="entry name" value="Gp23/Gp24_T4-like"/>
</dbReference>
<evidence type="ECO:0000256" key="2">
    <source>
        <dbReference type="ARBA" id="ARBA00022561"/>
    </source>
</evidence>
<name>A0A8S5M6W8_9CAUD</name>